<evidence type="ECO:0000313" key="3">
    <source>
        <dbReference type="Proteomes" id="UP000236584"/>
    </source>
</evidence>
<protein>
    <submittedName>
        <fullName evidence="2">Uncharacterized protein</fullName>
    </submittedName>
</protein>
<gene>
    <name evidence="2" type="ORF">C2R22_16625</name>
</gene>
<accession>A0A2I8VPM7</accession>
<dbReference type="AlphaFoldDB" id="A0A2I8VPM7"/>
<feature type="compositionally biased region" description="Basic and acidic residues" evidence="1">
    <location>
        <begin position="99"/>
        <end position="108"/>
    </location>
</feature>
<dbReference type="RefSeq" id="WP_103426758.1">
    <property type="nucleotide sequence ID" value="NZ_CP026309.1"/>
</dbReference>
<dbReference type="Proteomes" id="UP000236584">
    <property type="component" value="Chromosome"/>
</dbReference>
<proteinExistence type="predicted"/>
<reference evidence="2 3" key="1">
    <citation type="submission" date="2018-01" db="EMBL/GenBank/DDBJ databases">
        <title>Complete genome sequence of Salinigranum rubrum GX10T, an extremely halophilic archaeon isolated from a marine solar saltern.</title>
        <authorList>
            <person name="Han S."/>
        </authorList>
    </citation>
    <scope>NUCLEOTIDE SEQUENCE [LARGE SCALE GENOMIC DNA]</scope>
    <source>
        <strain evidence="2 3">GX10</strain>
    </source>
</reference>
<feature type="compositionally biased region" description="Basic and acidic residues" evidence="1">
    <location>
        <begin position="1"/>
        <end position="10"/>
    </location>
</feature>
<name>A0A2I8VPM7_9EURY</name>
<dbReference type="EMBL" id="CP026309">
    <property type="protein sequence ID" value="AUV83069.1"/>
    <property type="molecule type" value="Genomic_DNA"/>
</dbReference>
<evidence type="ECO:0000313" key="2">
    <source>
        <dbReference type="EMBL" id="AUV83069.1"/>
    </source>
</evidence>
<keyword evidence="3" id="KW-1185">Reference proteome</keyword>
<feature type="region of interest" description="Disordered" evidence="1">
    <location>
        <begin position="1"/>
        <end position="26"/>
    </location>
</feature>
<evidence type="ECO:0000256" key="1">
    <source>
        <dbReference type="SAM" id="MobiDB-lite"/>
    </source>
</evidence>
<dbReference type="KEGG" id="srub:C2R22_16625"/>
<organism evidence="2 3">
    <name type="scientific">Salinigranum rubrum</name>
    <dbReference type="NCBI Taxonomy" id="755307"/>
    <lineage>
        <taxon>Archaea</taxon>
        <taxon>Methanobacteriati</taxon>
        <taxon>Methanobacteriota</taxon>
        <taxon>Stenosarchaea group</taxon>
        <taxon>Halobacteria</taxon>
        <taxon>Halobacteriales</taxon>
        <taxon>Haloferacaceae</taxon>
        <taxon>Salinigranum</taxon>
    </lineage>
</organism>
<sequence>MSDHEHDRTESNGQDDTDLEVDRETGAATIVYDHPEEGTVEETVANEQIVYVQDHWAFTSGTDDDGNDLVRRVPHTRVHYVERSVEEFEEEIKSIRRRVESIADEVRQKLPVSLGQGEGRGRTRGGGSDEVHRTSPQSIAVEDAPDDDETDGDTSTDR</sequence>
<dbReference type="GeneID" id="35593751"/>
<feature type="compositionally biased region" description="Acidic residues" evidence="1">
    <location>
        <begin position="143"/>
        <end position="158"/>
    </location>
</feature>
<feature type="region of interest" description="Disordered" evidence="1">
    <location>
        <begin position="99"/>
        <end position="158"/>
    </location>
</feature>